<dbReference type="Proteomes" id="UP001160148">
    <property type="component" value="Unassembled WGS sequence"/>
</dbReference>
<keyword evidence="2" id="KW-1185">Reference proteome</keyword>
<name>A0AAV0WPZ3_9HEMI</name>
<organism evidence="1 2">
    <name type="scientific">Macrosiphum euphorbiae</name>
    <name type="common">potato aphid</name>
    <dbReference type="NCBI Taxonomy" id="13131"/>
    <lineage>
        <taxon>Eukaryota</taxon>
        <taxon>Metazoa</taxon>
        <taxon>Ecdysozoa</taxon>
        <taxon>Arthropoda</taxon>
        <taxon>Hexapoda</taxon>
        <taxon>Insecta</taxon>
        <taxon>Pterygota</taxon>
        <taxon>Neoptera</taxon>
        <taxon>Paraneoptera</taxon>
        <taxon>Hemiptera</taxon>
        <taxon>Sternorrhyncha</taxon>
        <taxon>Aphidomorpha</taxon>
        <taxon>Aphidoidea</taxon>
        <taxon>Aphididae</taxon>
        <taxon>Macrosiphini</taxon>
        <taxon>Macrosiphum</taxon>
    </lineage>
</organism>
<gene>
    <name evidence="1" type="ORF">MEUPH1_LOCUS13464</name>
</gene>
<accession>A0AAV0WPZ3</accession>
<proteinExistence type="predicted"/>
<dbReference type="AlphaFoldDB" id="A0AAV0WPZ3"/>
<dbReference type="EMBL" id="CARXXK010000002">
    <property type="protein sequence ID" value="CAI6357886.1"/>
    <property type="molecule type" value="Genomic_DNA"/>
</dbReference>
<evidence type="ECO:0000313" key="1">
    <source>
        <dbReference type="EMBL" id="CAI6357886.1"/>
    </source>
</evidence>
<comment type="caution">
    <text evidence="1">The sequence shown here is derived from an EMBL/GenBank/DDBJ whole genome shotgun (WGS) entry which is preliminary data.</text>
</comment>
<evidence type="ECO:0000313" key="2">
    <source>
        <dbReference type="Proteomes" id="UP001160148"/>
    </source>
</evidence>
<reference evidence="1 2" key="1">
    <citation type="submission" date="2023-01" db="EMBL/GenBank/DDBJ databases">
        <authorList>
            <person name="Whitehead M."/>
        </authorList>
    </citation>
    <scope>NUCLEOTIDE SEQUENCE [LARGE SCALE GENOMIC DNA]</scope>
</reference>
<protein>
    <submittedName>
        <fullName evidence="1">Uncharacterized protein</fullName>
    </submittedName>
</protein>
<sequence>MQKLAPEVGIKILGFSSDGDTLLLKAMQTSAYSQQSSQYYVQDTVHIGTKLRTRLLKPNVTLPIGNFLISASH</sequence>